<evidence type="ECO:0000313" key="1">
    <source>
        <dbReference type="EMBL" id="MCE8002150.1"/>
    </source>
</evidence>
<evidence type="ECO:0000313" key="2">
    <source>
        <dbReference type="Proteomes" id="UP001320168"/>
    </source>
</evidence>
<dbReference type="NCBIfam" id="TIGR01560">
    <property type="entry name" value="put_DNA_pack"/>
    <property type="match status" value="1"/>
</dbReference>
<proteinExistence type="predicted"/>
<dbReference type="RefSeq" id="WP_234268948.1">
    <property type="nucleotide sequence ID" value="NZ_JABFTX010000001.1"/>
</dbReference>
<dbReference type="Gene3D" id="1.10.3230.30">
    <property type="entry name" value="Phage gp6-like head-tail connector protein"/>
    <property type="match status" value="1"/>
</dbReference>
<dbReference type="CDD" id="cd08054">
    <property type="entry name" value="gp6"/>
    <property type="match status" value="1"/>
</dbReference>
<name>A0ABS9A034_9GAMM</name>
<sequence length="96" mass="10637">MTTVTLQEAKDHLRVLEDDEDALITSLVEAAEGHIAKYLGDDLPEPMPAPVRAAVLLLVGDLFEYRERQAITGVGGFQENPTFQLLLNPYRSTEVL</sequence>
<organism evidence="1 2">
    <name type="scientific">Billgrantia ethanolica</name>
    <dbReference type="NCBI Taxonomy" id="2733486"/>
    <lineage>
        <taxon>Bacteria</taxon>
        <taxon>Pseudomonadati</taxon>
        <taxon>Pseudomonadota</taxon>
        <taxon>Gammaproteobacteria</taxon>
        <taxon>Oceanospirillales</taxon>
        <taxon>Halomonadaceae</taxon>
        <taxon>Billgrantia</taxon>
    </lineage>
</organism>
<dbReference type="Pfam" id="PF05135">
    <property type="entry name" value="Phage_connect_1"/>
    <property type="match status" value="1"/>
</dbReference>
<accession>A0ABS9A034</accession>
<protein>
    <submittedName>
        <fullName evidence="1">Phage gp6-like head-tail connector protein</fullName>
    </submittedName>
</protein>
<keyword evidence="2" id="KW-1185">Reference proteome</keyword>
<dbReference type="InterPro" id="IPR021146">
    <property type="entry name" value="Phage_gp6-like_head-tail"/>
</dbReference>
<gene>
    <name evidence="1" type="ORF">HOP53_04800</name>
</gene>
<dbReference type="Proteomes" id="UP001320168">
    <property type="component" value="Unassembled WGS sequence"/>
</dbReference>
<dbReference type="EMBL" id="JABFTX010000001">
    <property type="protein sequence ID" value="MCE8002150.1"/>
    <property type="molecule type" value="Genomic_DNA"/>
</dbReference>
<dbReference type="InterPro" id="IPR006450">
    <property type="entry name" value="Phage_HK97_gp6-like"/>
</dbReference>
<reference evidence="1 2" key="1">
    <citation type="journal article" date="2021" name="Front. Microbiol.">
        <title>Aerobic Denitrification and Heterotrophic Sulfur Oxidation in the Genus Halomonas Revealed by Six Novel Species Characterizations and Genome-Based Analysis.</title>
        <authorList>
            <person name="Wang L."/>
            <person name="Shao Z."/>
        </authorList>
    </citation>
    <scope>NUCLEOTIDE SEQUENCE [LARGE SCALE GENOMIC DNA]</scope>
    <source>
        <strain evidence="1 2">MCCC 1A11081</strain>
    </source>
</reference>
<comment type="caution">
    <text evidence="1">The sequence shown here is derived from an EMBL/GenBank/DDBJ whole genome shotgun (WGS) entry which is preliminary data.</text>
</comment>